<dbReference type="NCBIfam" id="TIGR00756">
    <property type="entry name" value="PPR"/>
    <property type="match status" value="4"/>
</dbReference>
<dbReference type="InterPro" id="IPR046960">
    <property type="entry name" value="PPR_At4g14850-like_plant"/>
</dbReference>
<feature type="repeat" description="PPR" evidence="2">
    <location>
        <begin position="376"/>
        <end position="410"/>
    </location>
</feature>
<dbReference type="GO" id="GO:0048731">
    <property type="term" value="P:system development"/>
    <property type="evidence" value="ECO:0007669"/>
    <property type="project" value="UniProtKB-ARBA"/>
</dbReference>
<dbReference type="InterPro" id="IPR002885">
    <property type="entry name" value="PPR_rpt"/>
</dbReference>
<evidence type="ECO:0000313" key="3">
    <source>
        <dbReference type="EMBL" id="KAI5060620.1"/>
    </source>
</evidence>
<evidence type="ECO:0000256" key="1">
    <source>
        <dbReference type="ARBA" id="ARBA00022737"/>
    </source>
</evidence>
<dbReference type="FunFam" id="1.25.40.10:FF:000343">
    <property type="entry name" value="Pentatricopeptide repeat-containing protein At3g58590"/>
    <property type="match status" value="1"/>
</dbReference>
<sequence length="751" mass="82165">SKPIGYERIKVTKVTALSPKQSTTTWFRAIKLFSNTPQRLVQLMKRAFPSGLCSKTRSSKPLSSQHLQNLSDGLSLDKALDDLLGPSCSSPKPPYTHTPLHESFYIPLLKACLKLKALPQAQRINAHLCHSIPSLSTFLGENLLLTLARCGAISDALALFESLSQRTVFSWTAIISGLSDYGHAYDALRMHECMLEDGLEPDAYTFVSLFKACGTISDLETGRKLHDAARIKGFMSEMIVLTALLSMYAKCGALEEAEDVFCCLCQPDIVSWNALLCAYIDHGEGEKTLLLYLQMHEERMYPSHHTVVIALKACKCAADGGDAEAALEVGRALHSYARKHGIESQIFVQTTLVSMYGKCGNIMEAENVFTEPLQHHLSLWNAMLSAYVEQGHTQKGLQLFGQMLMEGVSPDERTYTVALQACVTCMERDGVKSSTQTLCLQIGEALHYDAEVGNFTSSVYVGTILLSLYGKCGLIAKAERVFDGLSEHTAIAWNALLCAYIDSGQGEKVVDLYKQMQLDHVPLDATLILSVLQACNEIGTLGVCLRLHFDVMTLEHDVDFCLRSALINAYGTCANIADAESVLHGFPHLDVASWNACIAGYAMEGNITASALSFEEIQFAGLIPDGVTYASIISACNHAGLVQNAMEYFVLMGSLHGISPDAKHLVSISDLLGRAGDFRRVNSILQRMSKHTDLNMWLFLLGACRTHGNLELAKQAFEYAVDLEPEQATAYVSMANMYAETAEVEVAAESG</sequence>
<dbReference type="OrthoDB" id="1904117at2759"/>
<evidence type="ECO:0000256" key="2">
    <source>
        <dbReference type="PROSITE-ProRule" id="PRU00708"/>
    </source>
</evidence>
<evidence type="ECO:0000313" key="4">
    <source>
        <dbReference type="Proteomes" id="UP000886520"/>
    </source>
</evidence>
<dbReference type="SUPFAM" id="SSF48452">
    <property type="entry name" value="TPR-like"/>
    <property type="match status" value="1"/>
</dbReference>
<dbReference type="Gene3D" id="1.25.40.10">
    <property type="entry name" value="Tetratricopeptide repeat domain"/>
    <property type="match status" value="4"/>
</dbReference>
<name>A0A9D4U395_ADICA</name>
<keyword evidence="1" id="KW-0677">Repeat</keyword>
<dbReference type="Pfam" id="PF13041">
    <property type="entry name" value="PPR_2"/>
    <property type="match status" value="3"/>
</dbReference>
<dbReference type="EMBL" id="JABFUD020000024">
    <property type="protein sequence ID" value="KAI5060620.1"/>
    <property type="molecule type" value="Genomic_DNA"/>
</dbReference>
<dbReference type="PANTHER" id="PTHR47926">
    <property type="entry name" value="PENTATRICOPEPTIDE REPEAT-CONTAINING PROTEIN"/>
    <property type="match status" value="1"/>
</dbReference>
<dbReference type="PROSITE" id="PS51375">
    <property type="entry name" value="PPR"/>
    <property type="match status" value="4"/>
</dbReference>
<reference evidence="3" key="1">
    <citation type="submission" date="2021-01" db="EMBL/GenBank/DDBJ databases">
        <title>Adiantum capillus-veneris genome.</title>
        <authorList>
            <person name="Fang Y."/>
            <person name="Liao Q."/>
        </authorList>
    </citation>
    <scope>NUCLEOTIDE SEQUENCE</scope>
    <source>
        <strain evidence="3">H3</strain>
        <tissue evidence="3">Leaf</tissue>
    </source>
</reference>
<proteinExistence type="predicted"/>
<dbReference type="GO" id="GO:0003723">
    <property type="term" value="F:RNA binding"/>
    <property type="evidence" value="ECO:0007669"/>
    <property type="project" value="InterPro"/>
</dbReference>
<keyword evidence="4" id="KW-1185">Reference proteome</keyword>
<protein>
    <recommendedName>
        <fullName evidence="5">Pentatricopeptide repeat-containing protein</fullName>
    </recommendedName>
</protein>
<dbReference type="FunFam" id="1.25.40.10:FF:000158">
    <property type="entry name" value="pentatricopeptide repeat-containing protein At2g33680"/>
    <property type="match status" value="1"/>
</dbReference>
<feature type="repeat" description="PPR" evidence="2">
    <location>
        <begin position="489"/>
        <end position="523"/>
    </location>
</feature>
<dbReference type="Proteomes" id="UP000886520">
    <property type="component" value="Chromosome 24"/>
</dbReference>
<organism evidence="3 4">
    <name type="scientific">Adiantum capillus-veneris</name>
    <name type="common">Maidenhair fern</name>
    <dbReference type="NCBI Taxonomy" id="13818"/>
    <lineage>
        <taxon>Eukaryota</taxon>
        <taxon>Viridiplantae</taxon>
        <taxon>Streptophyta</taxon>
        <taxon>Embryophyta</taxon>
        <taxon>Tracheophyta</taxon>
        <taxon>Polypodiopsida</taxon>
        <taxon>Polypodiidae</taxon>
        <taxon>Polypodiales</taxon>
        <taxon>Pteridineae</taxon>
        <taxon>Pteridaceae</taxon>
        <taxon>Vittarioideae</taxon>
        <taxon>Adiantum</taxon>
    </lineage>
</organism>
<dbReference type="Pfam" id="PF01535">
    <property type="entry name" value="PPR"/>
    <property type="match status" value="5"/>
</dbReference>
<accession>A0A9D4U395</accession>
<dbReference type="AlphaFoldDB" id="A0A9D4U395"/>
<feature type="repeat" description="PPR" evidence="2">
    <location>
        <begin position="268"/>
        <end position="302"/>
    </location>
</feature>
<dbReference type="GO" id="GO:0009451">
    <property type="term" value="P:RNA modification"/>
    <property type="evidence" value="ECO:0007669"/>
    <property type="project" value="InterPro"/>
</dbReference>
<comment type="caution">
    <text evidence="3">The sequence shown here is derived from an EMBL/GenBank/DDBJ whole genome shotgun (WGS) entry which is preliminary data.</text>
</comment>
<gene>
    <name evidence="3" type="ORF">GOP47_0025040</name>
</gene>
<feature type="non-terminal residue" evidence="3">
    <location>
        <position position="1"/>
    </location>
</feature>
<dbReference type="InterPro" id="IPR011990">
    <property type="entry name" value="TPR-like_helical_dom_sf"/>
</dbReference>
<feature type="repeat" description="PPR" evidence="2">
    <location>
        <begin position="167"/>
        <end position="201"/>
    </location>
</feature>
<evidence type="ECO:0008006" key="5">
    <source>
        <dbReference type="Google" id="ProtNLM"/>
    </source>
</evidence>